<organism evidence="2 3">
    <name type="scientific">Enterobacter wuhouensis</name>
    <dbReference type="NCBI Taxonomy" id="2529381"/>
    <lineage>
        <taxon>Bacteria</taxon>
        <taxon>Pseudomonadati</taxon>
        <taxon>Pseudomonadota</taxon>
        <taxon>Gammaproteobacteria</taxon>
        <taxon>Enterobacterales</taxon>
        <taxon>Enterobacteriaceae</taxon>
        <taxon>Enterobacter</taxon>
    </lineage>
</organism>
<dbReference type="Pfam" id="PF05137">
    <property type="entry name" value="PilN"/>
    <property type="match status" value="1"/>
</dbReference>
<feature type="transmembrane region" description="Helical" evidence="1">
    <location>
        <begin position="20"/>
        <end position="39"/>
    </location>
</feature>
<dbReference type="EMBL" id="SJOO01000009">
    <property type="protein sequence ID" value="TCB90555.1"/>
    <property type="molecule type" value="Genomic_DNA"/>
</dbReference>
<keyword evidence="1" id="KW-0472">Membrane</keyword>
<sequence>MRMINLLPWRQQRRARCLRFWGTLSLAAWMLVIITAYALRINNAVMLPGLQTQLSGIQSVRQVLAARQRPATPAEMPAPAPQRRAWQPLLESLSRIIPAQAWLTELRYQPPSLVFIGYATALPALSSLRDALKEIAGFTPGPAGELQQDPQGRWMFTLQLKSQG</sequence>
<proteinExistence type="predicted"/>
<dbReference type="PANTHER" id="PTHR40278">
    <property type="entry name" value="DNA UTILIZATION PROTEIN HOFN"/>
    <property type="match status" value="1"/>
</dbReference>
<dbReference type="InterPro" id="IPR007813">
    <property type="entry name" value="PilN"/>
</dbReference>
<reference evidence="2 3" key="1">
    <citation type="submission" date="2019-02" db="EMBL/GenBank/DDBJ databases">
        <title>The draft genome of Enterobacter spp. strains.</title>
        <authorList>
            <person name="Wang C."/>
            <person name="Feng Y."/>
            <person name="Zong Z."/>
        </authorList>
    </citation>
    <scope>NUCLEOTIDE SEQUENCE [LARGE SCALE GENOMIC DNA]</scope>
    <source>
        <strain evidence="2 3">WCHEW120002</strain>
    </source>
</reference>
<keyword evidence="1" id="KW-0812">Transmembrane</keyword>
<evidence type="ECO:0000313" key="2">
    <source>
        <dbReference type="EMBL" id="TCB90555.1"/>
    </source>
</evidence>
<dbReference type="RefSeq" id="WP_131635131.1">
    <property type="nucleotide sequence ID" value="NZ_SJOO01000009.1"/>
</dbReference>
<evidence type="ECO:0000313" key="3">
    <source>
        <dbReference type="Proteomes" id="UP000291424"/>
    </source>
</evidence>
<dbReference type="PANTHER" id="PTHR40278:SF1">
    <property type="entry name" value="DNA UTILIZATION PROTEIN HOFN"/>
    <property type="match status" value="1"/>
</dbReference>
<evidence type="ECO:0000256" key="1">
    <source>
        <dbReference type="SAM" id="Phobius"/>
    </source>
</evidence>
<dbReference type="Proteomes" id="UP000291424">
    <property type="component" value="Unassembled WGS sequence"/>
</dbReference>
<keyword evidence="1" id="KW-1133">Transmembrane helix</keyword>
<dbReference type="InterPro" id="IPR052534">
    <property type="entry name" value="Extracell_DNA_Util/SecSys_Comp"/>
</dbReference>
<dbReference type="OrthoDB" id="6561867at2"/>
<gene>
    <name evidence="2" type="ORF">E0L20_17930</name>
</gene>
<protein>
    <submittedName>
        <fullName evidence="2">Pilus assembly protein HofN</fullName>
    </submittedName>
</protein>
<name>A0A4V2LUX0_9ENTR</name>
<comment type="caution">
    <text evidence="2">The sequence shown here is derived from an EMBL/GenBank/DDBJ whole genome shotgun (WGS) entry which is preliminary data.</text>
</comment>
<dbReference type="AlphaFoldDB" id="A0A4V2LUX0"/>
<accession>A0A4V2LUX0</accession>